<reference evidence="9" key="1">
    <citation type="journal article" date="2022" name="Cell">
        <title>Design, construction, and in vivo augmentation of a complex gut microbiome.</title>
        <authorList>
            <person name="Cheng A.G."/>
            <person name="Ho P.Y."/>
            <person name="Aranda-Diaz A."/>
            <person name="Jain S."/>
            <person name="Yu F.B."/>
            <person name="Meng X."/>
            <person name="Wang M."/>
            <person name="Iakiviak M."/>
            <person name="Nagashima K."/>
            <person name="Zhao A."/>
            <person name="Murugkar P."/>
            <person name="Patil A."/>
            <person name="Atabakhsh K."/>
            <person name="Weakley A."/>
            <person name="Yan J."/>
            <person name="Brumbaugh A.R."/>
            <person name="Higginbottom S."/>
            <person name="Dimas A."/>
            <person name="Shiver A.L."/>
            <person name="Deutschbauer A."/>
            <person name="Neff N."/>
            <person name="Sonnenburg J.L."/>
            <person name="Huang K.C."/>
            <person name="Fischbach M.A."/>
        </authorList>
    </citation>
    <scope>NUCLEOTIDE SEQUENCE</scope>
    <source>
        <strain evidence="9">AP11</strain>
    </source>
</reference>
<sequence>MRLLYDLGILLMNAGLRMAAPFNPKARLWVRGRKDIFRRMAEVVGPDDEVAWLHAASLGEFEQGRPVIEALREACPRYKILLTFFSPSGYEVRKNYAGADWVFYLPADTPRNARRFLRIFRPKVAVFVKYEFWINYLLAMRKEGTRLYLISSIFRRGQIFFRPYGGLFRRALGAFSHIFVQNDESRALLGRIGVRCVSVTGDTRFDRVCSIAARAKRLPEIERFAAGRPVFVAGSTWPPDEELLLGMIDRYRDVKFIVVPHEIDPDRIERLIGRIGRPALRYTQLTPETDSAEAGVLIVDTIGILSSLYRYGRWGYIGGGFGAGIHNTLEAAVFGLPLAFGPHYGKFREACDLIESGGAESIADGAQLLEWFDRLYRDPAATQRAGEACRTYVESHRGATRRIVDEICR</sequence>
<evidence type="ECO:0000256" key="4">
    <source>
        <dbReference type="ARBA" id="ARBA00022679"/>
    </source>
</evidence>
<evidence type="ECO:0000256" key="5">
    <source>
        <dbReference type="ARBA" id="ARBA00031445"/>
    </source>
</evidence>
<comment type="catalytic activity">
    <reaction evidence="6 7">
        <text>lipid IVA (E. coli) + CMP-3-deoxy-beta-D-manno-octulosonate = alpha-Kdo-(2-&gt;6)-lipid IVA (E. coli) + CMP + H(+)</text>
        <dbReference type="Rhea" id="RHEA:28066"/>
        <dbReference type="ChEBI" id="CHEBI:15378"/>
        <dbReference type="ChEBI" id="CHEBI:58603"/>
        <dbReference type="ChEBI" id="CHEBI:60364"/>
        <dbReference type="ChEBI" id="CHEBI:60377"/>
        <dbReference type="ChEBI" id="CHEBI:85987"/>
        <dbReference type="EC" id="2.4.99.12"/>
    </reaction>
</comment>
<keyword evidence="10" id="KW-1185">Reference proteome</keyword>
<accession>A0ABY5UWU2</accession>
<evidence type="ECO:0000259" key="8">
    <source>
        <dbReference type="Pfam" id="PF04413"/>
    </source>
</evidence>
<proteinExistence type="inferred from homology"/>
<dbReference type="Pfam" id="PF04413">
    <property type="entry name" value="Glycos_transf_N"/>
    <property type="match status" value="1"/>
</dbReference>
<evidence type="ECO:0000256" key="1">
    <source>
        <dbReference type="ARBA" id="ARBA00004713"/>
    </source>
</evidence>
<dbReference type="InterPro" id="IPR007507">
    <property type="entry name" value="Glycos_transf_N"/>
</dbReference>
<evidence type="ECO:0000256" key="2">
    <source>
        <dbReference type="ARBA" id="ARBA00012621"/>
    </source>
</evidence>
<dbReference type="EMBL" id="CP102294">
    <property type="protein sequence ID" value="UWN56510.1"/>
    <property type="molecule type" value="Genomic_DNA"/>
</dbReference>
<keyword evidence="4 7" id="KW-0808">Transferase</keyword>
<name>A0ABY5UWU2_9BACT</name>
<comment type="subcellular location">
    <subcellularLocation>
        <location evidence="7">Cell membrane</location>
    </subcellularLocation>
</comment>
<feature type="domain" description="3-deoxy-D-manno-octulosonic-acid transferase N-terminal" evidence="8">
    <location>
        <begin position="46"/>
        <end position="206"/>
    </location>
</feature>
<evidence type="ECO:0000256" key="3">
    <source>
        <dbReference type="ARBA" id="ARBA00019077"/>
    </source>
</evidence>
<dbReference type="SUPFAM" id="SSF53756">
    <property type="entry name" value="UDP-Glycosyltransferase/glycogen phosphorylase"/>
    <property type="match status" value="1"/>
</dbReference>
<dbReference type="RefSeq" id="WP_019246801.1">
    <property type="nucleotide sequence ID" value="NZ_CAPH01000018.1"/>
</dbReference>
<protein>
    <recommendedName>
        <fullName evidence="3 7">3-deoxy-D-manno-octulosonic acid transferase</fullName>
        <shortName evidence="7">Kdo transferase</shortName>
        <ecNumber evidence="2 7">2.4.99.12</ecNumber>
    </recommendedName>
    <alternativeName>
        <fullName evidence="5 7">Lipid IV(A) 3-deoxy-D-manno-octulosonic acid transferase</fullName>
    </alternativeName>
</protein>
<dbReference type="PANTHER" id="PTHR42755">
    <property type="entry name" value="3-DEOXY-MANNO-OCTULOSONATE CYTIDYLYLTRANSFERASE"/>
    <property type="match status" value="1"/>
</dbReference>
<dbReference type="GO" id="GO:0016740">
    <property type="term" value="F:transferase activity"/>
    <property type="evidence" value="ECO:0007669"/>
    <property type="project" value="UniProtKB-KW"/>
</dbReference>
<dbReference type="Proteomes" id="UP001059295">
    <property type="component" value="Chromosome"/>
</dbReference>
<keyword evidence="7" id="KW-0448">Lipopolysaccharide biosynthesis</keyword>
<dbReference type="Gene3D" id="3.40.50.2000">
    <property type="entry name" value="Glycogen Phosphorylase B"/>
    <property type="match status" value="1"/>
</dbReference>
<keyword evidence="7" id="KW-0472">Membrane</keyword>
<dbReference type="Gene3D" id="3.40.50.11720">
    <property type="entry name" value="3-Deoxy-D-manno-octulosonic-acid transferase, N-terminal domain"/>
    <property type="match status" value="1"/>
</dbReference>
<organism evidence="9 10">
    <name type="scientific">Alistipes ihumii AP11</name>
    <dbReference type="NCBI Taxonomy" id="1211813"/>
    <lineage>
        <taxon>Bacteria</taxon>
        <taxon>Pseudomonadati</taxon>
        <taxon>Bacteroidota</taxon>
        <taxon>Bacteroidia</taxon>
        <taxon>Bacteroidales</taxon>
        <taxon>Rikenellaceae</taxon>
        <taxon>Alistipes</taxon>
    </lineage>
</organism>
<comment type="pathway">
    <text evidence="1 7">Bacterial outer membrane biogenesis; LPS core biosynthesis.</text>
</comment>
<evidence type="ECO:0000256" key="7">
    <source>
        <dbReference type="RuleBase" id="RU365103"/>
    </source>
</evidence>
<dbReference type="PANTHER" id="PTHR42755:SF1">
    <property type="entry name" value="3-DEOXY-D-MANNO-OCTULOSONIC ACID TRANSFERASE, MITOCHONDRIAL-RELATED"/>
    <property type="match status" value="1"/>
</dbReference>
<evidence type="ECO:0000313" key="10">
    <source>
        <dbReference type="Proteomes" id="UP001059295"/>
    </source>
</evidence>
<dbReference type="GeneID" id="82891573"/>
<evidence type="ECO:0000313" key="9">
    <source>
        <dbReference type="EMBL" id="UWN56510.1"/>
    </source>
</evidence>
<dbReference type="EC" id="2.4.99.12" evidence="2 7"/>
<dbReference type="InterPro" id="IPR038107">
    <property type="entry name" value="Glycos_transf_N_sf"/>
</dbReference>
<evidence type="ECO:0000256" key="6">
    <source>
        <dbReference type="ARBA" id="ARBA00049183"/>
    </source>
</evidence>
<comment type="similarity">
    <text evidence="7">Belongs to the glycosyltransferase group 1 family.</text>
</comment>
<keyword evidence="7" id="KW-1003">Cell membrane</keyword>
<gene>
    <name evidence="9" type="ORF">NQ491_07525</name>
</gene>
<dbReference type="InterPro" id="IPR039901">
    <property type="entry name" value="Kdotransferase"/>
</dbReference>
<comment type="function">
    <text evidence="7">Involved in lipopolysaccharide (LPS) biosynthesis. Catalyzes the transfer of 3-deoxy-D-manno-octulosonate (Kdo) residue(s) from CMP-Kdo to lipid IV(A), the tetraacyldisaccharide-1,4'-bisphosphate precursor of lipid A.</text>
</comment>